<dbReference type="PANTHER" id="PTHR12922:SF7">
    <property type="entry name" value="UBIQUINONE BIOSYNTHESIS PROTEIN COQ4 HOMOLOG, MITOCHONDRIAL"/>
    <property type="match status" value="1"/>
</dbReference>
<sequence>MQHVIKTIRVSRAVLAMIRDANDPDRVFDLIEALFASTDAARKAVERMSRDPELARVLRERPRLGRIDLEELGRLPEGTLGRTFADHARRTGLDPSVLPVQEAPDAASYVKAHLFETHDLWHVMTGFPTTSEGELGLQAFYFAQSGSRVPMGVFVAGLCFTFLNNFELCEVAMPQVVRGWLLGRRARRLFGTDWKTLLDKPLEEIRATFSLELDKVDAILREFERTRPFAVTVQA</sequence>
<dbReference type="OrthoDB" id="9775927at2"/>
<dbReference type="GO" id="GO:0006744">
    <property type="term" value="P:ubiquinone biosynthetic process"/>
    <property type="evidence" value="ECO:0007669"/>
    <property type="project" value="InterPro"/>
</dbReference>
<dbReference type="STRING" id="83449.BON30_08270"/>
<reference evidence="1 2" key="2">
    <citation type="submission" date="2016-12" db="EMBL/GenBank/DDBJ databases">
        <title>Draft Genome Sequence of Cystobacter ferrugineus Strain Cbfe23.</title>
        <authorList>
            <person name="Akbar S."/>
            <person name="Dowd S.E."/>
            <person name="Stevens D.C."/>
        </authorList>
    </citation>
    <scope>NUCLEOTIDE SEQUENCE [LARGE SCALE GENOMIC DNA]</scope>
    <source>
        <strain evidence="1 2">Cbfe23</strain>
    </source>
</reference>
<gene>
    <name evidence="1" type="ORF">BON30_08270</name>
</gene>
<organism evidence="1 2">
    <name type="scientific">Cystobacter ferrugineus</name>
    <dbReference type="NCBI Taxonomy" id="83449"/>
    <lineage>
        <taxon>Bacteria</taxon>
        <taxon>Pseudomonadati</taxon>
        <taxon>Myxococcota</taxon>
        <taxon>Myxococcia</taxon>
        <taxon>Myxococcales</taxon>
        <taxon>Cystobacterineae</taxon>
        <taxon>Archangiaceae</taxon>
        <taxon>Cystobacter</taxon>
    </lineage>
</organism>
<evidence type="ECO:0008006" key="3">
    <source>
        <dbReference type="Google" id="ProtNLM"/>
    </source>
</evidence>
<dbReference type="RefSeq" id="WP_071897347.1">
    <property type="nucleotide sequence ID" value="NZ_MPIN01000002.1"/>
</dbReference>
<reference evidence="2" key="1">
    <citation type="submission" date="2016-11" db="EMBL/GenBank/DDBJ databases">
        <authorList>
            <person name="Shukria A."/>
            <person name="Stevens D.C."/>
        </authorList>
    </citation>
    <scope>NUCLEOTIDE SEQUENCE [LARGE SCALE GENOMIC DNA]</scope>
    <source>
        <strain evidence="2">Cbfe23</strain>
    </source>
</reference>
<keyword evidence="2" id="KW-1185">Reference proteome</keyword>
<accession>A0A1L9BFC6</accession>
<evidence type="ECO:0000313" key="1">
    <source>
        <dbReference type="EMBL" id="OJH40908.1"/>
    </source>
</evidence>
<name>A0A1L9BFC6_9BACT</name>
<dbReference type="InterPro" id="IPR007715">
    <property type="entry name" value="Coq4"/>
</dbReference>
<protein>
    <recommendedName>
        <fullName evidence="3">Ubiquinone biosynthesis protein</fullName>
    </recommendedName>
</protein>
<comment type="caution">
    <text evidence="1">The sequence shown here is derived from an EMBL/GenBank/DDBJ whole genome shotgun (WGS) entry which is preliminary data.</text>
</comment>
<evidence type="ECO:0000313" key="2">
    <source>
        <dbReference type="Proteomes" id="UP000182229"/>
    </source>
</evidence>
<dbReference type="AlphaFoldDB" id="A0A1L9BFC6"/>
<proteinExistence type="predicted"/>
<dbReference type="Pfam" id="PF05019">
    <property type="entry name" value="Coq4"/>
    <property type="match status" value="1"/>
</dbReference>
<dbReference type="EMBL" id="MPIN01000002">
    <property type="protein sequence ID" value="OJH40908.1"/>
    <property type="molecule type" value="Genomic_DNA"/>
</dbReference>
<dbReference type="Proteomes" id="UP000182229">
    <property type="component" value="Unassembled WGS sequence"/>
</dbReference>
<dbReference type="PANTHER" id="PTHR12922">
    <property type="entry name" value="UBIQUINONE BIOSYNTHESIS PROTEIN"/>
    <property type="match status" value="1"/>
</dbReference>